<evidence type="ECO:0000313" key="9">
    <source>
        <dbReference type="Proteomes" id="UP000048948"/>
    </source>
</evidence>
<name>A0A655DW48_MYCTX</name>
<evidence type="ECO:0000313" key="3">
    <source>
        <dbReference type="EMBL" id="CKT90841.1"/>
    </source>
</evidence>
<gene>
    <name evidence="1" type="ORF">ERS007657_02274</name>
    <name evidence="4" type="ORF">ERS007661_01344</name>
    <name evidence="5" type="ORF">ERS007720_01855</name>
    <name evidence="3" type="ORF">ERS027646_04270</name>
    <name evidence="2" type="ORF">ERS027659_02288</name>
</gene>
<dbReference type="Proteomes" id="UP000044938">
    <property type="component" value="Unassembled WGS sequence"/>
</dbReference>
<evidence type="ECO:0000313" key="4">
    <source>
        <dbReference type="EMBL" id="CNU90473.1"/>
    </source>
</evidence>
<evidence type="ECO:0000313" key="5">
    <source>
        <dbReference type="EMBL" id="COW15540.1"/>
    </source>
</evidence>
<dbReference type="Proteomes" id="UP000046680">
    <property type="component" value="Unassembled WGS sequence"/>
</dbReference>
<reference evidence="6 7" key="1">
    <citation type="submission" date="2015-03" db="EMBL/GenBank/DDBJ databases">
        <authorList>
            <consortium name="Pathogen Informatics"/>
        </authorList>
    </citation>
    <scope>NUCLEOTIDE SEQUENCE [LARGE SCALE GENOMIC DNA]</scope>
    <source>
        <strain evidence="3 9">Bir 172</strain>
        <strain evidence="2 10">Bir 185</strain>
        <strain evidence="1 8">C09601061</strain>
        <strain evidence="4 6">D00501624</strain>
        <strain evidence="5 7">M09401471</strain>
    </source>
</reference>
<proteinExistence type="predicted"/>
<evidence type="ECO:0000313" key="1">
    <source>
        <dbReference type="EMBL" id="CFR84476.1"/>
    </source>
</evidence>
<accession>A0A655DW48</accession>
<dbReference type="Proteomes" id="UP000048948">
    <property type="component" value="Unassembled WGS sequence"/>
</dbReference>
<dbReference type="Proteomes" id="UP000050164">
    <property type="component" value="Unassembled WGS sequence"/>
</dbReference>
<dbReference type="EMBL" id="CNFT01000524">
    <property type="protein sequence ID" value="CKR84960.1"/>
    <property type="molecule type" value="Genomic_DNA"/>
</dbReference>
<organism evidence="4 6">
    <name type="scientific">Mycobacterium tuberculosis</name>
    <dbReference type="NCBI Taxonomy" id="1773"/>
    <lineage>
        <taxon>Bacteria</taxon>
        <taxon>Bacillati</taxon>
        <taxon>Actinomycetota</taxon>
        <taxon>Actinomycetes</taxon>
        <taxon>Mycobacteriales</taxon>
        <taxon>Mycobacteriaceae</taxon>
        <taxon>Mycobacterium</taxon>
        <taxon>Mycobacterium tuberculosis complex</taxon>
    </lineage>
</organism>
<dbReference type="EMBL" id="CSAJ01000205">
    <property type="protein sequence ID" value="COW15540.1"/>
    <property type="molecule type" value="Genomic_DNA"/>
</dbReference>
<dbReference type="Proteomes" id="UP000039217">
    <property type="component" value="Unassembled WGS sequence"/>
</dbReference>
<evidence type="ECO:0000313" key="7">
    <source>
        <dbReference type="Proteomes" id="UP000044938"/>
    </source>
</evidence>
<dbReference type="EMBL" id="CNGE01001244">
    <property type="protein sequence ID" value="CKT90841.1"/>
    <property type="molecule type" value="Genomic_DNA"/>
</dbReference>
<evidence type="ECO:0000313" key="8">
    <source>
        <dbReference type="Proteomes" id="UP000046680"/>
    </source>
</evidence>
<evidence type="ECO:0000313" key="10">
    <source>
        <dbReference type="Proteomes" id="UP000050164"/>
    </source>
</evidence>
<sequence>MKASTQYPGTIPNDTQCGASKITLGFGKATVSSMAPTMSPITFVTKMATVSMPWIRTRRIRGLSDTRPSSHEPYAGVSGRRPVRGLRVSTAPGKCRVVAFSDGMVTSA</sequence>
<evidence type="ECO:0000313" key="6">
    <source>
        <dbReference type="Proteomes" id="UP000039217"/>
    </source>
</evidence>
<evidence type="ECO:0000313" key="2">
    <source>
        <dbReference type="EMBL" id="CKR84960.1"/>
    </source>
</evidence>
<dbReference type="EMBL" id="CQQC01000364">
    <property type="protein sequence ID" value="CNU90473.1"/>
    <property type="molecule type" value="Genomic_DNA"/>
</dbReference>
<protein>
    <submittedName>
        <fullName evidence="4">Uncharacterized protein</fullName>
    </submittedName>
</protein>
<dbReference type="AlphaFoldDB" id="A0A655DW48"/>
<dbReference type="EMBL" id="CGCX01000849">
    <property type="protein sequence ID" value="CFR84476.1"/>
    <property type="molecule type" value="Genomic_DNA"/>
</dbReference>